<evidence type="ECO:0000313" key="9">
    <source>
        <dbReference type="EMBL" id="TCO81744.1"/>
    </source>
</evidence>
<dbReference type="Gene3D" id="3.20.20.10">
    <property type="entry name" value="Alanine racemase"/>
    <property type="match status" value="1"/>
</dbReference>
<evidence type="ECO:0000256" key="7">
    <source>
        <dbReference type="PIRSR" id="PIRSR600821-52"/>
    </source>
</evidence>
<dbReference type="CDD" id="cd06827">
    <property type="entry name" value="PLPDE_III_AR_proteobact"/>
    <property type="match status" value="1"/>
</dbReference>
<proteinExistence type="inferred from homology"/>
<sequence length="358" mass="39147">MRPCTVTFNLAAARHNLAVVRSHVGDTRVIAVMKADAYGHGAVRLLPAFADADALAVSCIEEAMELRAAGARRPIVLLEGVFRADELELCALGEFWPAVHSEEQLRMLEAARLPRPLSVWLKLDTGMHRLGFDPARAEELVARLDACPAVLQVRVFSHLACADQTESPSTVAAIERFRTATDGLGRERSLANSGAILNWPQAHFDWVRAGLVLYGATPRDDRYGPDDGLRPVMTFTSELIAVRELAPGEPVGYGEAFRARERMRIGIVAVGYADGYPRHAPSGTPILVERRETQLVGRVAMDMLAVDITAIPWARVGSSVTMWGEGLPAERVTDIAGPYEIFCALGKRVHVRVVDERP</sequence>
<dbReference type="PANTHER" id="PTHR30511">
    <property type="entry name" value="ALANINE RACEMASE"/>
    <property type="match status" value="1"/>
</dbReference>
<feature type="modified residue" description="N6-(pyridoxal phosphate)lysine" evidence="5 6">
    <location>
        <position position="34"/>
    </location>
</feature>
<keyword evidence="10" id="KW-1185">Reference proteome</keyword>
<keyword evidence="3 5" id="KW-0663">Pyridoxal phosphate</keyword>
<dbReference type="Proteomes" id="UP000295765">
    <property type="component" value="Unassembled WGS sequence"/>
</dbReference>
<dbReference type="OrthoDB" id="9813814at2"/>
<dbReference type="PRINTS" id="PR00992">
    <property type="entry name" value="ALARACEMASE"/>
</dbReference>
<accession>A0A4R2LQB0</accession>
<dbReference type="Pfam" id="PF00842">
    <property type="entry name" value="Ala_racemase_C"/>
    <property type="match status" value="1"/>
</dbReference>
<dbReference type="NCBIfam" id="TIGR00492">
    <property type="entry name" value="alr"/>
    <property type="match status" value="1"/>
</dbReference>
<dbReference type="HAMAP" id="MF_01201">
    <property type="entry name" value="Ala_racemase"/>
    <property type="match status" value="1"/>
</dbReference>
<dbReference type="Gene3D" id="2.40.37.10">
    <property type="entry name" value="Lyase, Ornithine Decarboxylase, Chain A, domain 1"/>
    <property type="match status" value="1"/>
</dbReference>
<evidence type="ECO:0000256" key="2">
    <source>
        <dbReference type="ARBA" id="ARBA00001933"/>
    </source>
</evidence>
<dbReference type="GO" id="GO:0005829">
    <property type="term" value="C:cytosol"/>
    <property type="evidence" value="ECO:0007669"/>
    <property type="project" value="TreeGrafter"/>
</dbReference>
<evidence type="ECO:0000256" key="4">
    <source>
        <dbReference type="ARBA" id="ARBA00023235"/>
    </source>
</evidence>
<dbReference type="InterPro" id="IPR029066">
    <property type="entry name" value="PLP-binding_barrel"/>
</dbReference>
<comment type="similarity">
    <text evidence="5">Belongs to the alanine racemase family.</text>
</comment>
<feature type="active site" description="Proton acceptor; specific for D-alanine" evidence="5">
    <location>
        <position position="34"/>
    </location>
</feature>
<keyword evidence="4 5" id="KW-0413">Isomerase</keyword>
<dbReference type="InterPro" id="IPR020622">
    <property type="entry name" value="Ala_racemase_pyridoxalP-BS"/>
</dbReference>
<dbReference type="Pfam" id="PF01168">
    <property type="entry name" value="Ala_racemase_N"/>
    <property type="match status" value="1"/>
</dbReference>
<comment type="caution">
    <text evidence="9">The sequence shown here is derived from an EMBL/GenBank/DDBJ whole genome shotgun (WGS) entry which is preliminary data.</text>
</comment>
<dbReference type="PROSITE" id="PS00395">
    <property type="entry name" value="ALANINE_RACEMASE"/>
    <property type="match status" value="1"/>
</dbReference>
<evidence type="ECO:0000256" key="6">
    <source>
        <dbReference type="PIRSR" id="PIRSR600821-50"/>
    </source>
</evidence>
<gene>
    <name evidence="9" type="ORF">EV699_107137</name>
</gene>
<dbReference type="InterPro" id="IPR009006">
    <property type="entry name" value="Ala_racemase/Decarboxylase_C"/>
</dbReference>
<dbReference type="GO" id="GO:0008784">
    <property type="term" value="F:alanine racemase activity"/>
    <property type="evidence" value="ECO:0007669"/>
    <property type="project" value="UniProtKB-UniRule"/>
</dbReference>
<dbReference type="InterPro" id="IPR000821">
    <property type="entry name" value="Ala_racemase"/>
</dbReference>
<reference evidence="9 10" key="1">
    <citation type="submission" date="2019-03" db="EMBL/GenBank/DDBJ databases">
        <title>Genomic Encyclopedia of Type Strains, Phase IV (KMG-IV): sequencing the most valuable type-strain genomes for metagenomic binning, comparative biology and taxonomic classification.</title>
        <authorList>
            <person name="Goeker M."/>
        </authorList>
    </citation>
    <scope>NUCLEOTIDE SEQUENCE [LARGE SCALE GENOMIC DNA]</scope>
    <source>
        <strain evidence="9 10">DSM 25287</strain>
    </source>
</reference>
<dbReference type="SUPFAM" id="SSF50621">
    <property type="entry name" value="Alanine racemase C-terminal domain-like"/>
    <property type="match status" value="1"/>
</dbReference>
<name>A0A4R2LQB0_9GAMM</name>
<evidence type="ECO:0000256" key="5">
    <source>
        <dbReference type="HAMAP-Rule" id="MF_01201"/>
    </source>
</evidence>
<dbReference type="AlphaFoldDB" id="A0A4R2LQB0"/>
<dbReference type="EMBL" id="SLWY01000007">
    <property type="protein sequence ID" value="TCO81744.1"/>
    <property type="molecule type" value="Genomic_DNA"/>
</dbReference>
<dbReference type="SMART" id="SM01005">
    <property type="entry name" value="Ala_racemase_C"/>
    <property type="match status" value="1"/>
</dbReference>
<feature type="domain" description="Alanine racemase C-terminal" evidence="8">
    <location>
        <begin position="232"/>
        <end position="354"/>
    </location>
</feature>
<organism evidence="9 10">
    <name type="scientific">Plasticicumulans lactativorans</name>
    <dbReference type="NCBI Taxonomy" id="1133106"/>
    <lineage>
        <taxon>Bacteria</taxon>
        <taxon>Pseudomonadati</taxon>
        <taxon>Pseudomonadota</taxon>
        <taxon>Gammaproteobacteria</taxon>
        <taxon>Candidatus Competibacteraceae</taxon>
        <taxon>Plasticicumulans</taxon>
    </lineage>
</organism>
<comment type="cofactor">
    <cofactor evidence="2 5 6">
        <name>pyridoxal 5'-phosphate</name>
        <dbReference type="ChEBI" id="CHEBI:597326"/>
    </cofactor>
</comment>
<evidence type="ECO:0000313" key="10">
    <source>
        <dbReference type="Proteomes" id="UP000295765"/>
    </source>
</evidence>
<dbReference type="UniPathway" id="UPA00042">
    <property type="reaction ID" value="UER00497"/>
</dbReference>
<feature type="binding site" evidence="5 7">
    <location>
        <position position="129"/>
    </location>
    <ligand>
        <name>substrate</name>
    </ligand>
</feature>
<evidence type="ECO:0000259" key="8">
    <source>
        <dbReference type="SMART" id="SM01005"/>
    </source>
</evidence>
<dbReference type="EC" id="5.1.1.1" evidence="5"/>
<protein>
    <recommendedName>
        <fullName evidence="5">Alanine racemase</fullName>
        <ecNumber evidence="5">5.1.1.1</ecNumber>
    </recommendedName>
</protein>
<feature type="active site" description="Proton acceptor; specific for L-alanine" evidence="5">
    <location>
        <position position="253"/>
    </location>
</feature>
<feature type="binding site" evidence="5 7">
    <location>
        <position position="301"/>
    </location>
    <ligand>
        <name>substrate</name>
    </ligand>
</feature>
<dbReference type="RefSeq" id="WP_132540942.1">
    <property type="nucleotide sequence ID" value="NZ_SLWY01000007.1"/>
</dbReference>
<dbReference type="InterPro" id="IPR001608">
    <property type="entry name" value="Ala_racemase_N"/>
</dbReference>
<dbReference type="SUPFAM" id="SSF51419">
    <property type="entry name" value="PLP-binding barrel"/>
    <property type="match status" value="1"/>
</dbReference>
<comment type="function">
    <text evidence="5">Catalyzes the interconversion of L-alanine and D-alanine. May also act on other amino acids.</text>
</comment>
<dbReference type="GO" id="GO:0030170">
    <property type="term" value="F:pyridoxal phosphate binding"/>
    <property type="evidence" value="ECO:0007669"/>
    <property type="project" value="UniProtKB-UniRule"/>
</dbReference>
<comment type="catalytic activity">
    <reaction evidence="1 5">
        <text>L-alanine = D-alanine</text>
        <dbReference type="Rhea" id="RHEA:20249"/>
        <dbReference type="ChEBI" id="CHEBI:57416"/>
        <dbReference type="ChEBI" id="CHEBI:57972"/>
        <dbReference type="EC" id="5.1.1.1"/>
    </reaction>
</comment>
<dbReference type="InterPro" id="IPR011079">
    <property type="entry name" value="Ala_racemase_C"/>
</dbReference>
<dbReference type="FunFam" id="3.20.20.10:FF:000002">
    <property type="entry name" value="Alanine racemase"/>
    <property type="match status" value="1"/>
</dbReference>
<dbReference type="GO" id="GO:0030632">
    <property type="term" value="P:D-alanine biosynthetic process"/>
    <property type="evidence" value="ECO:0007669"/>
    <property type="project" value="UniProtKB-UniRule"/>
</dbReference>
<comment type="pathway">
    <text evidence="5">Amino-acid biosynthesis; D-alanine biosynthesis; D-alanine from L-alanine: step 1/1.</text>
</comment>
<evidence type="ECO:0000256" key="1">
    <source>
        <dbReference type="ARBA" id="ARBA00000316"/>
    </source>
</evidence>
<dbReference type="PANTHER" id="PTHR30511:SF0">
    <property type="entry name" value="ALANINE RACEMASE, CATABOLIC-RELATED"/>
    <property type="match status" value="1"/>
</dbReference>
<evidence type="ECO:0000256" key="3">
    <source>
        <dbReference type="ARBA" id="ARBA00022898"/>
    </source>
</evidence>